<evidence type="ECO:0000256" key="9">
    <source>
        <dbReference type="RuleBase" id="RU004320"/>
    </source>
</evidence>
<protein>
    <recommendedName>
        <fullName evidence="6 7">Peptidyl-tRNA hydrolase</fullName>
        <shortName evidence="7">Pth</shortName>
        <ecNumber evidence="1 7">3.1.1.29</ecNumber>
    </recommendedName>
</protein>
<feature type="binding site" evidence="7">
    <location>
        <position position="69"/>
    </location>
    <ligand>
        <name>tRNA</name>
        <dbReference type="ChEBI" id="CHEBI:17843"/>
    </ligand>
</feature>
<comment type="function">
    <text evidence="7">Hydrolyzes ribosome-free peptidyl-tRNAs (with 1 or more amino acids incorporated), which drop off the ribosome during protein synthesis, or as a result of ribosome stalling.</text>
</comment>
<sequence>MTIKLIVGLSNPQDIYKTTRHNAGAWYLELLAKQYGKTLKKEKKFYGYTTQITLINQNIRLLLPTTFMNLSGKSVAAIARFYHIDPEYILVAHDELDLLPGRASLKLGGSHNGHNGIKDIISSLNGNNLFYRLRIGIGRPDQKNKVIRFVLEKPPKLERQIINGVIDEAIICTKILILQNLMKAMNRLHAYRPLLISSR</sequence>
<comment type="subcellular location">
    <subcellularLocation>
        <location evidence="7">Cytoplasm</location>
    </subcellularLocation>
</comment>
<dbReference type="KEGG" id="sehc:A35E_00115"/>
<dbReference type="AlphaFoldDB" id="J3VTU1"/>
<feature type="active site" description="Proton acceptor" evidence="7">
    <location>
        <position position="21"/>
    </location>
</feature>
<dbReference type="EC" id="3.1.1.29" evidence="1 7"/>
<comment type="catalytic activity">
    <reaction evidence="7 8">
        <text>an N-acyl-L-alpha-aminoacyl-tRNA + H2O = an N-acyl-L-amino acid + a tRNA + H(+)</text>
        <dbReference type="Rhea" id="RHEA:54448"/>
        <dbReference type="Rhea" id="RHEA-COMP:10123"/>
        <dbReference type="Rhea" id="RHEA-COMP:13883"/>
        <dbReference type="ChEBI" id="CHEBI:15377"/>
        <dbReference type="ChEBI" id="CHEBI:15378"/>
        <dbReference type="ChEBI" id="CHEBI:59874"/>
        <dbReference type="ChEBI" id="CHEBI:78442"/>
        <dbReference type="ChEBI" id="CHEBI:138191"/>
        <dbReference type="EC" id="3.1.1.29"/>
    </reaction>
</comment>
<reference evidence="10 11" key="1">
    <citation type="journal article" date="2012" name="Mol. Biol. Evol.">
        <title>Genome reduction and co-evolution between the primary and secondary bacterial symbionts of psyllids.</title>
        <authorList>
            <person name="Sloan D.B."/>
            <person name="Moran N.A."/>
        </authorList>
    </citation>
    <scope>NUCLEOTIDE SEQUENCE [LARGE SCALE GENOMIC DNA]</scope>
    <source>
        <strain evidence="10">Hcub_S</strain>
    </source>
</reference>
<dbReference type="GO" id="GO:0005737">
    <property type="term" value="C:cytoplasm"/>
    <property type="evidence" value="ECO:0007669"/>
    <property type="project" value="UniProtKB-SubCell"/>
</dbReference>
<proteinExistence type="inferred from homology"/>
<dbReference type="SUPFAM" id="SSF53178">
    <property type="entry name" value="Peptidyl-tRNA hydrolase-like"/>
    <property type="match status" value="1"/>
</dbReference>
<dbReference type="InterPro" id="IPR018171">
    <property type="entry name" value="Pept_tRNA_hydro_CS"/>
</dbReference>
<organism evidence="10 11">
    <name type="scientific">secondary endosymbiont of Heteropsylla cubana</name>
    <dbReference type="NCBI Taxonomy" id="134287"/>
    <lineage>
        <taxon>Bacteria</taxon>
        <taxon>Pseudomonadati</taxon>
        <taxon>Pseudomonadota</taxon>
        <taxon>Gammaproteobacteria</taxon>
        <taxon>Enterobacterales</taxon>
        <taxon>Enterobacteriaceae</taxon>
        <taxon>aphid secondary symbionts</taxon>
    </lineage>
</organism>
<comment type="function">
    <text evidence="7">Catalyzes the release of premature peptidyl moieties from peptidyl-tRNA molecules trapped in stalled 50S ribosomal subunits, and thus maintains levels of free tRNAs and 50S ribosomes.</text>
</comment>
<feature type="binding site" evidence="7">
    <location>
        <position position="115"/>
    </location>
    <ligand>
        <name>tRNA</name>
        <dbReference type="ChEBI" id="CHEBI:17843"/>
    </ligand>
</feature>
<evidence type="ECO:0000256" key="6">
    <source>
        <dbReference type="ARBA" id="ARBA00050038"/>
    </source>
</evidence>
<dbReference type="EMBL" id="CP003547">
    <property type="protein sequence ID" value="AFP85431.1"/>
    <property type="molecule type" value="Genomic_DNA"/>
</dbReference>
<name>J3VTU1_9ENTR</name>
<evidence type="ECO:0000256" key="1">
    <source>
        <dbReference type="ARBA" id="ARBA00013260"/>
    </source>
</evidence>
<evidence type="ECO:0000256" key="3">
    <source>
        <dbReference type="ARBA" id="ARBA00022801"/>
    </source>
</evidence>
<dbReference type="HOGENOM" id="CLU_062456_3_1_6"/>
<dbReference type="GO" id="GO:0004045">
    <property type="term" value="F:peptidyl-tRNA hydrolase activity"/>
    <property type="evidence" value="ECO:0007669"/>
    <property type="project" value="UniProtKB-UniRule"/>
</dbReference>
<keyword evidence="11" id="KW-1185">Reference proteome</keyword>
<dbReference type="FunFam" id="3.40.50.1470:FF:000001">
    <property type="entry name" value="Peptidyl-tRNA hydrolase"/>
    <property type="match status" value="1"/>
</dbReference>
<dbReference type="OrthoDB" id="9800507at2"/>
<dbReference type="PROSITE" id="PS01196">
    <property type="entry name" value="PEPT_TRNA_HYDROL_2"/>
    <property type="match status" value="1"/>
</dbReference>
<comment type="subunit">
    <text evidence="7">Monomer.</text>
</comment>
<dbReference type="GO" id="GO:0006515">
    <property type="term" value="P:protein quality control for misfolded or incompletely synthesized proteins"/>
    <property type="evidence" value="ECO:0007669"/>
    <property type="project" value="UniProtKB-UniRule"/>
</dbReference>
<dbReference type="Proteomes" id="UP000003937">
    <property type="component" value="Chromosome"/>
</dbReference>
<keyword evidence="7" id="KW-0963">Cytoplasm</keyword>
<dbReference type="PROSITE" id="PS01195">
    <property type="entry name" value="PEPT_TRNA_HYDROL_1"/>
    <property type="match status" value="1"/>
</dbReference>
<evidence type="ECO:0000256" key="4">
    <source>
        <dbReference type="ARBA" id="ARBA00022884"/>
    </source>
</evidence>
<comment type="similarity">
    <text evidence="5 7 9">Belongs to the PTH family.</text>
</comment>
<dbReference type="Gene3D" id="3.40.50.1470">
    <property type="entry name" value="Peptidyl-tRNA hydrolase"/>
    <property type="match status" value="1"/>
</dbReference>
<dbReference type="NCBIfam" id="TIGR00447">
    <property type="entry name" value="pth"/>
    <property type="match status" value="1"/>
</dbReference>
<feature type="site" description="Stabilizes the basic form of H active site to accept a proton" evidence="7">
    <location>
        <position position="94"/>
    </location>
</feature>
<dbReference type="CDD" id="cd00462">
    <property type="entry name" value="PTH"/>
    <property type="match status" value="1"/>
</dbReference>
<dbReference type="RefSeq" id="WP_014888728.1">
    <property type="nucleotide sequence ID" value="NC_018420.1"/>
</dbReference>
<dbReference type="InterPro" id="IPR036416">
    <property type="entry name" value="Pept_tRNA_hydro_sf"/>
</dbReference>
<dbReference type="Pfam" id="PF01195">
    <property type="entry name" value="Pept_tRNA_hydro"/>
    <property type="match status" value="1"/>
</dbReference>
<dbReference type="PANTHER" id="PTHR17224">
    <property type="entry name" value="PEPTIDYL-TRNA HYDROLASE"/>
    <property type="match status" value="1"/>
</dbReference>
<evidence type="ECO:0000313" key="10">
    <source>
        <dbReference type="EMBL" id="AFP85431.1"/>
    </source>
</evidence>
<gene>
    <name evidence="7" type="primary">pth</name>
    <name evidence="10" type="ORF">A35E_00115</name>
</gene>
<dbReference type="GO" id="GO:0000049">
    <property type="term" value="F:tRNA binding"/>
    <property type="evidence" value="ECO:0007669"/>
    <property type="project" value="UniProtKB-UniRule"/>
</dbReference>
<evidence type="ECO:0000256" key="8">
    <source>
        <dbReference type="RuleBase" id="RU000673"/>
    </source>
</evidence>
<evidence type="ECO:0000256" key="2">
    <source>
        <dbReference type="ARBA" id="ARBA00022555"/>
    </source>
</evidence>
<evidence type="ECO:0000256" key="7">
    <source>
        <dbReference type="HAMAP-Rule" id="MF_00083"/>
    </source>
</evidence>
<dbReference type="GO" id="GO:0072344">
    <property type="term" value="P:rescue of stalled ribosome"/>
    <property type="evidence" value="ECO:0007669"/>
    <property type="project" value="UniProtKB-UniRule"/>
</dbReference>
<keyword evidence="2 7" id="KW-0820">tRNA-binding</keyword>
<accession>J3VTU1</accession>
<keyword evidence="4 7" id="KW-0694">RNA-binding</keyword>
<evidence type="ECO:0000313" key="11">
    <source>
        <dbReference type="Proteomes" id="UP000003937"/>
    </source>
</evidence>
<dbReference type="HAMAP" id="MF_00083">
    <property type="entry name" value="Pept_tRNA_hydro_bact"/>
    <property type="match status" value="1"/>
</dbReference>
<keyword evidence="3 7" id="KW-0378">Hydrolase</keyword>
<evidence type="ECO:0000256" key="5">
    <source>
        <dbReference type="ARBA" id="ARBA00038063"/>
    </source>
</evidence>
<feature type="binding site" evidence="7">
    <location>
        <position position="67"/>
    </location>
    <ligand>
        <name>tRNA</name>
        <dbReference type="ChEBI" id="CHEBI:17843"/>
    </ligand>
</feature>
<dbReference type="InterPro" id="IPR001328">
    <property type="entry name" value="Pept_tRNA_hydro"/>
</dbReference>
<feature type="binding site" evidence="7">
    <location>
        <position position="16"/>
    </location>
    <ligand>
        <name>tRNA</name>
        <dbReference type="ChEBI" id="CHEBI:17843"/>
    </ligand>
</feature>
<dbReference type="STRING" id="134287.A35E_00115"/>
<dbReference type="PANTHER" id="PTHR17224:SF1">
    <property type="entry name" value="PEPTIDYL-TRNA HYDROLASE"/>
    <property type="match status" value="1"/>
</dbReference>
<dbReference type="PATRIC" id="fig|134287.3.peg.107"/>
<feature type="site" description="Discriminates between blocked and unblocked aminoacyl-tRNA" evidence="7">
    <location>
        <position position="11"/>
    </location>
</feature>